<sequence>MTSASEVPPELSPVFAYIDTNADQLVARLAEAVAIKSVSAQADTRPDTIRVMQWFADKLRARGLSVELVDIGTECRPDGQTLPLPPVLLASLAATDPSAKTLLVYGHLDVQPADRADGWRTDPFVLTEVDGRLYGRGATDDKGPVMGWLNAIDAYQRTDTAIPVNLKFVVEGMEETGSDGFDELIVSLKDTFLADVDYVCISDNYWLGTTKPCLTYGLRGIACFGVEVECAHKDLHSGAYGGSVHEAMTDLTALLYRLVDSKGNILIPGVMDDVAVQTAEELAAYETIDFDSDEYRREIGTSRLLYEKKADILAHRDEYRREIGTSRLLYEKKADILAHRWRYPSLFIHGVEGAHSGPGVKTVIPGKVSGKFSIRLVPNQCPDKIAAQVVAYLTAEFAKLDSPNRLSVVNRPPSKPWVADTRNQNFTAAKLAVRSVFGADPDLTREGGSIPVALTFEEVTGKSVLLLPIGGCDDCAHSQNEKIDRKNYISGTKVLAAYIHHLANV</sequence>
<feature type="domain" description="Peptidase M20 dimerisation" evidence="5">
    <location>
        <begin position="217"/>
        <end position="398"/>
    </location>
</feature>
<keyword evidence="2" id="KW-0645">Protease</keyword>
<dbReference type="PANTHER" id="PTHR43270">
    <property type="entry name" value="BETA-ALA-HIS DIPEPTIDASE"/>
    <property type="match status" value="1"/>
</dbReference>
<dbReference type="CDD" id="cd05676">
    <property type="entry name" value="M20_dipept_like_CNDP"/>
    <property type="match status" value="1"/>
</dbReference>
<dbReference type="InterPro" id="IPR011650">
    <property type="entry name" value="Peptidase_M20_dimer"/>
</dbReference>
<dbReference type="InterPro" id="IPR001261">
    <property type="entry name" value="ArgE/DapE_CS"/>
</dbReference>
<evidence type="ECO:0000313" key="6">
    <source>
        <dbReference type="EMBL" id="CAD7631528.1"/>
    </source>
</evidence>
<dbReference type="OrthoDB" id="7832001at2759"/>
<evidence type="ECO:0000313" key="7">
    <source>
        <dbReference type="Proteomes" id="UP000759131"/>
    </source>
</evidence>
<accession>A0A7R9KYF9</accession>
<reference evidence="6" key="1">
    <citation type="submission" date="2020-11" db="EMBL/GenBank/DDBJ databases">
        <authorList>
            <person name="Tran Van P."/>
        </authorList>
    </citation>
    <scope>NUCLEOTIDE SEQUENCE</scope>
</reference>
<keyword evidence="4" id="KW-0378">Hydrolase</keyword>
<dbReference type="EMBL" id="OC864188">
    <property type="protein sequence ID" value="CAD7631528.1"/>
    <property type="molecule type" value="Genomic_DNA"/>
</dbReference>
<dbReference type="GO" id="GO:0046872">
    <property type="term" value="F:metal ion binding"/>
    <property type="evidence" value="ECO:0007669"/>
    <property type="project" value="UniProtKB-KW"/>
</dbReference>
<dbReference type="Gene3D" id="3.40.630.10">
    <property type="entry name" value="Zn peptidases"/>
    <property type="match status" value="1"/>
</dbReference>
<evidence type="ECO:0000259" key="5">
    <source>
        <dbReference type="Pfam" id="PF07687"/>
    </source>
</evidence>
<dbReference type="PANTHER" id="PTHR43270:SF4">
    <property type="entry name" value="CARNOSINE DIPEPTIDASE 2, ISOFORM A"/>
    <property type="match status" value="1"/>
</dbReference>
<dbReference type="EMBL" id="CAJPIZ010009613">
    <property type="protein sequence ID" value="CAG2111958.1"/>
    <property type="molecule type" value="Genomic_DNA"/>
</dbReference>
<dbReference type="AlphaFoldDB" id="A0A7R9KYF9"/>
<gene>
    <name evidence="6" type="ORF">OSB1V03_LOCUS11937</name>
</gene>
<evidence type="ECO:0000256" key="4">
    <source>
        <dbReference type="ARBA" id="ARBA00022801"/>
    </source>
</evidence>
<dbReference type="GO" id="GO:0008233">
    <property type="term" value="F:peptidase activity"/>
    <property type="evidence" value="ECO:0007669"/>
    <property type="project" value="UniProtKB-KW"/>
</dbReference>
<proteinExistence type="inferred from homology"/>
<dbReference type="GO" id="GO:0006508">
    <property type="term" value="P:proteolysis"/>
    <property type="evidence" value="ECO:0007669"/>
    <property type="project" value="UniProtKB-KW"/>
</dbReference>
<evidence type="ECO:0000256" key="2">
    <source>
        <dbReference type="ARBA" id="ARBA00022670"/>
    </source>
</evidence>
<dbReference type="Pfam" id="PF01546">
    <property type="entry name" value="Peptidase_M20"/>
    <property type="match status" value="1"/>
</dbReference>
<dbReference type="PROSITE" id="PS00759">
    <property type="entry name" value="ARGE_DAPE_CPG2_2"/>
    <property type="match status" value="1"/>
</dbReference>
<keyword evidence="3" id="KW-0479">Metal-binding</keyword>
<protein>
    <recommendedName>
        <fullName evidence="5">Peptidase M20 dimerisation domain-containing protein</fullName>
    </recommendedName>
</protein>
<dbReference type="InterPro" id="IPR051458">
    <property type="entry name" value="Cyt/Met_Dipeptidase"/>
</dbReference>
<keyword evidence="7" id="KW-1185">Reference proteome</keyword>
<evidence type="ECO:0000256" key="3">
    <source>
        <dbReference type="ARBA" id="ARBA00022723"/>
    </source>
</evidence>
<dbReference type="Pfam" id="PF07687">
    <property type="entry name" value="M20_dimer"/>
    <property type="match status" value="1"/>
</dbReference>
<name>A0A7R9KYF9_9ACAR</name>
<dbReference type="Gene3D" id="3.30.70.360">
    <property type="match status" value="1"/>
</dbReference>
<dbReference type="Proteomes" id="UP000759131">
    <property type="component" value="Unassembled WGS sequence"/>
</dbReference>
<evidence type="ECO:0000256" key="1">
    <source>
        <dbReference type="ARBA" id="ARBA00006247"/>
    </source>
</evidence>
<organism evidence="6">
    <name type="scientific">Medioppia subpectinata</name>
    <dbReference type="NCBI Taxonomy" id="1979941"/>
    <lineage>
        <taxon>Eukaryota</taxon>
        <taxon>Metazoa</taxon>
        <taxon>Ecdysozoa</taxon>
        <taxon>Arthropoda</taxon>
        <taxon>Chelicerata</taxon>
        <taxon>Arachnida</taxon>
        <taxon>Acari</taxon>
        <taxon>Acariformes</taxon>
        <taxon>Sarcoptiformes</taxon>
        <taxon>Oribatida</taxon>
        <taxon>Brachypylina</taxon>
        <taxon>Oppioidea</taxon>
        <taxon>Oppiidae</taxon>
        <taxon>Medioppia</taxon>
    </lineage>
</organism>
<dbReference type="SUPFAM" id="SSF53187">
    <property type="entry name" value="Zn-dependent exopeptidases"/>
    <property type="match status" value="1"/>
</dbReference>
<dbReference type="InterPro" id="IPR002933">
    <property type="entry name" value="Peptidase_M20"/>
</dbReference>
<comment type="similarity">
    <text evidence="1">Belongs to the peptidase M20A family.</text>
</comment>